<evidence type="ECO:0000256" key="3">
    <source>
        <dbReference type="ARBA" id="ARBA00022723"/>
    </source>
</evidence>
<gene>
    <name evidence="7" type="primary">rimO_46</name>
    <name evidence="7" type="ORF">SDC9_138952</name>
</gene>
<dbReference type="InterPro" id="IPR005840">
    <property type="entry name" value="Ribosomal_uS12_MeSTrfase_RimO"/>
</dbReference>
<dbReference type="InterPro" id="IPR012340">
    <property type="entry name" value="NA-bd_OB-fold"/>
</dbReference>
<dbReference type="PANTHER" id="PTHR43837:SF1">
    <property type="entry name" value="RIBOSOMAL PROTEIN US12 METHYLTHIOTRANSFERASE RIMO"/>
    <property type="match status" value="1"/>
</dbReference>
<keyword evidence="5" id="KW-0411">Iron-sulfur</keyword>
<dbReference type="GO" id="GO:0103039">
    <property type="term" value="F:protein methylthiotransferase activity"/>
    <property type="evidence" value="ECO:0007669"/>
    <property type="project" value="UniProtKB-EC"/>
</dbReference>
<dbReference type="EMBL" id="VSSQ01038821">
    <property type="protein sequence ID" value="MPM91818.1"/>
    <property type="molecule type" value="Genomic_DNA"/>
</dbReference>
<proteinExistence type="predicted"/>
<dbReference type="AlphaFoldDB" id="A0A645DRR1"/>
<keyword evidence="7" id="KW-0689">Ribosomal protein</keyword>
<dbReference type="Gene3D" id="3.80.30.20">
    <property type="entry name" value="tm_1862 like domain"/>
    <property type="match status" value="1"/>
</dbReference>
<dbReference type="PROSITE" id="PS50926">
    <property type="entry name" value="TRAM"/>
    <property type="match status" value="1"/>
</dbReference>
<accession>A0A645DRR1</accession>
<protein>
    <submittedName>
        <fullName evidence="7">Ribosomal protein S12 methylthiotransferase RimO</fullName>
        <ecNumber evidence="7">2.8.4.4</ecNumber>
    </submittedName>
</protein>
<dbReference type="PANTHER" id="PTHR43837">
    <property type="entry name" value="RIBOSOMAL PROTEIN S12 METHYLTHIOTRANSFERASE RIMO"/>
    <property type="match status" value="1"/>
</dbReference>
<dbReference type="Pfam" id="PF18693">
    <property type="entry name" value="TRAM_2"/>
    <property type="match status" value="1"/>
</dbReference>
<sequence>MRFERLGAFAYSKEEGTPAADLPDQISSALAEKRRGALLGIQKAISLENNRALIGTETDVIVDDVVSRSRAVGRTLSDAPDIDNRVSLRTKRMLKQGDIVRATVTRASEYEIEATVS</sequence>
<dbReference type="EC" id="2.8.4.4" evidence="7"/>
<keyword evidence="2" id="KW-0949">S-adenosyl-L-methionine</keyword>
<dbReference type="Gene3D" id="2.40.50.140">
    <property type="entry name" value="Nucleic acid-binding proteins"/>
    <property type="match status" value="1"/>
</dbReference>
<keyword evidence="7" id="KW-0808">Transferase</keyword>
<name>A0A645DRR1_9ZZZZ</name>
<evidence type="ECO:0000256" key="2">
    <source>
        <dbReference type="ARBA" id="ARBA00022691"/>
    </source>
</evidence>
<evidence type="ECO:0000256" key="1">
    <source>
        <dbReference type="ARBA" id="ARBA00022485"/>
    </source>
</evidence>
<evidence type="ECO:0000256" key="5">
    <source>
        <dbReference type="ARBA" id="ARBA00023014"/>
    </source>
</evidence>
<evidence type="ECO:0000259" key="6">
    <source>
        <dbReference type="PROSITE" id="PS50926"/>
    </source>
</evidence>
<organism evidence="7">
    <name type="scientific">bioreactor metagenome</name>
    <dbReference type="NCBI Taxonomy" id="1076179"/>
    <lineage>
        <taxon>unclassified sequences</taxon>
        <taxon>metagenomes</taxon>
        <taxon>ecological metagenomes</taxon>
    </lineage>
</organism>
<feature type="domain" description="TRAM" evidence="6">
    <location>
        <begin position="51"/>
        <end position="117"/>
    </location>
</feature>
<reference evidence="7" key="1">
    <citation type="submission" date="2019-08" db="EMBL/GenBank/DDBJ databases">
        <authorList>
            <person name="Kucharzyk K."/>
            <person name="Murdoch R.W."/>
            <person name="Higgins S."/>
            <person name="Loffler F."/>
        </authorList>
    </citation>
    <scope>NUCLEOTIDE SEQUENCE</scope>
</reference>
<keyword evidence="1" id="KW-0004">4Fe-4S</keyword>
<comment type="caution">
    <text evidence="7">The sequence shown here is derived from an EMBL/GenBank/DDBJ whole genome shotgun (WGS) entry which is preliminary data.</text>
</comment>
<keyword evidence="7" id="KW-0687">Ribonucleoprotein</keyword>
<dbReference type="InterPro" id="IPR002792">
    <property type="entry name" value="TRAM_dom"/>
</dbReference>
<keyword evidence="3" id="KW-0479">Metal-binding</keyword>
<dbReference type="GO" id="GO:0005829">
    <property type="term" value="C:cytosol"/>
    <property type="evidence" value="ECO:0007669"/>
    <property type="project" value="TreeGrafter"/>
</dbReference>
<dbReference type="InterPro" id="IPR023404">
    <property type="entry name" value="rSAM_horseshoe"/>
</dbReference>
<dbReference type="GO" id="GO:0051539">
    <property type="term" value="F:4 iron, 4 sulfur cluster binding"/>
    <property type="evidence" value="ECO:0007669"/>
    <property type="project" value="UniProtKB-KW"/>
</dbReference>
<dbReference type="GO" id="GO:0035599">
    <property type="term" value="F:aspartic acid methylthiotransferase activity"/>
    <property type="evidence" value="ECO:0007669"/>
    <property type="project" value="TreeGrafter"/>
</dbReference>
<dbReference type="GO" id="GO:0005840">
    <property type="term" value="C:ribosome"/>
    <property type="evidence" value="ECO:0007669"/>
    <property type="project" value="UniProtKB-KW"/>
</dbReference>
<keyword evidence="4" id="KW-0408">Iron</keyword>
<evidence type="ECO:0000256" key="4">
    <source>
        <dbReference type="ARBA" id="ARBA00023004"/>
    </source>
</evidence>
<dbReference type="GO" id="GO:0046872">
    <property type="term" value="F:metal ion binding"/>
    <property type="evidence" value="ECO:0007669"/>
    <property type="project" value="UniProtKB-KW"/>
</dbReference>
<evidence type="ECO:0000313" key="7">
    <source>
        <dbReference type="EMBL" id="MPM91818.1"/>
    </source>
</evidence>